<organism evidence="1 2">
    <name type="scientific">Corallococcus coralloides</name>
    <name type="common">Myxococcus coralloides</name>
    <dbReference type="NCBI Taxonomy" id="184914"/>
    <lineage>
        <taxon>Bacteria</taxon>
        <taxon>Pseudomonadati</taxon>
        <taxon>Myxococcota</taxon>
        <taxon>Myxococcia</taxon>
        <taxon>Myxococcales</taxon>
        <taxon>Cystobacterineae</taxon>
        <taxon>Myxococcaceae</taxon>
        <taxon>Corallococcus</taxon>
    </lineage>
</organism>
<evidence type="ECO:0000313" key="2">
    <source>
        <dbReference type="Proteomes" id="UP000288758"/>
    </source>
</evidence>
<sequence>MTLKTTGRLSRREMLRALSLCAAGTTLAPFLSGCRDSLQTPESLEKTGRKRDALDGKPKFLIVIGAAGGASIVDSFLAVRQSESANAAALNTFPDAQVQGVADSPFRAVKYSNTRLGSINIPVNTDQLAFVKKHASEMLVATSVGTSVNHGIAQKRSLTGNGAWRGRTLQEAVALQWGSGMPLPNVNMGTGGYAERGTDDSLPLSCFGEPVVNPALWPLGLDGSRGIAGAPPKDVIALARGTRDALDQKSIFGRTFQDSGALRRWNEQRGVQQPKLEALDLITRLNVLPDLPSIPLSKYGLESSPDGARLREVFPGFFTDPVQGQAALAFLLLKYRVSVSVTLGPDFNVAVGGPNGIANPPLAFDISHNDHRGGQAFMWARILSTVDSLITLLKAEPFDADSGESMWDRTLIYVATEFGRTRPRPSGATEFGSGHDLNNGFLLLSPMVKGNTVLGGVDPNTTLTYGFDARTGVPQPGKVTSNEPDIFSGVLTAMGADLSGSGLPDASAFKRA</sequence>
<evidence type="ECO:0000313" key="1">
    <source>
        <dbReference type="EMBL" id="QAT83234.1"/>
    </source>
</evidence>
<proteinExistence type="predicted"/>
<dbReference type="AlphaFoldDB" id="A0A410RMN4"/>
<dbReference type="PROSITE" id="PS51257">
    <property type="entry name" value="PROKAR_LIPOPROTEIN"/>
    <property type="match status" value="1"/>
</dbReference>
<dbReference type="RefSeq" id="WP_128795416.1">
    <property type="nucleotide sequence ID" value="NZ_CP034669.1"/>
</dbReference>
<reference evidence="1 2" key="1">
    <citation type="submission" date="2018-12" db="EMBL/GenBank/DDBJ databases">
        <title>Complete Genome Sequence of the Corallopyronin A producing Myxobacterium Corallococcus coralloides B035.</title>
        <authorList>
            <person name="Bouhired S.M."/>
            <person name="Rupp O."/>
            <person name="Blom J."/>
            <person name="Schaeberle T.F."/>
            <person name="Kehraus S."/>
            <person name="Schiefer A."/>
            <person name="Pfarr K."/>
            <person name="Goesmann A."/>
            <person name="Hoerauf A."/>
            <person name="Koenig G.M."/>
        </authorList>
    </citation>
    <scope>NUCLEOTIDE SEQUENCE [LARGE SCALE GENOMIC DNA]</scope>
    <source>
        <strain evidence="1 2">B035</strain>
    </source>
</reference>
<accession>A0A410RMN4</accession>
<protein>
    <recommendedName>
        <fullName evidence="3">DUF1501 domain-containing protein</fullName>
    </recommendedName>
</protein>
<name>A0A410RMN4_CORCK</name>
<dbReference type="EMBL" id="CP034669">
    <property type="protein sequence ID" value="QAT83234.1"/>
    <property type="molecule type" value="Genomic_DNA"/>
</dbReference>
<evidence type="ECO:0008006" key="3">
    <source>
        <dbReference type="Google" id="ProtNLM"/>
    </source>
</evidence>
<dbReference type="Proteomes" id="UP000288758">
    <property type="component" value="Chromosome"/>
</dbReference>
<gene>
    <name evidence="1" type="ORF">EJ065_1635</name>
</gene>